<accession>A0ABU2UVT0</accession>
<dbReference type="Proteomes" id="UP001180489">
    <property type="component" value="Unassembled WGS sequence"/>
</dbReference>
<evidence type="ECO:0000313" key="2">
    <source>
        <dbReference type="Proteomes" id="UP001180489"/>
    </source>
</evidence>
<name>A0ABU2UVT0_9ACTN</name>
<dbReference type="InterPro" id="IPR046075">
    <property type="entry name" value="DUF6093"/>
</dbReference>
<evidence type="ECO:0000313" key="1">
    <source>
        <dbReference type="EMBL" id="MDT0477397.1"/>
    </source>
</evidence>
<proteinExistence type="predicted"/>
<sequence length="132" mass="14284">MDVADVADQTAAAGRAMAEALMRDTCLIEDLGVVTTTDDGQDLTVPVVLYDGKCRVKPASTAVTTPSVNAAAQTWQYKVSIPFGDVQLRTGLRVTVTASQDPTLVGLRLTLRNFDRGTHITARRMWCTEVSR</sequence>
<reference evidence="1" key="1">
    <citation type="submission" date="2024-05" db="EMBL/GenBank/DDBJ databases">
        <title>30 novel species of actinomycetes from the DSMZ collection.</title>
        <authorList>
            <person name="Nouioui I."/>
        </authorList>
    </citation>
    <scope>NUCLEOTIDE SEQUENCE</scope>
    <source>
        <strain evidence="1">DSM 41014</strain>
    </source>
</reference>
<gene>
    <name evidence="1" type="ORF">RM863_35275</name>
</gene>
<dbReference type="Pfam" id="PF19586">
    <property type="entry name" value="DUF6093"/>
    <property type="match status" value="1"/>
</dbReference>
<keyword evidence="2" id="KW-1185">Reference proteome</keyword>
<comment type="caution">
    <text evidence="1">The sequence shown here is derived from an EMBL/GenBank/DDBJ whole genome shotgun (WGS) entry which is preliminary data.</text>
</comment>
<dbReference type="EMBL" id="JAVRFF010000061">
    <property type="protein sequence ID" value="MDT0477397.1"/>
    <property type="molecule type" value="Genomic_DNA"/>
</dbReference>
<organism evidence="1 2">
    <name type="scientific">Streptomyces hintoniae</name>
    <dbReference type="NCBI Taxonomy" id="3075521"/>
    <lineage>
        <taxon>Bacteria</taxon>
        <taxon>Bacillati</taxon>
        <taxon>Actinomycetota</taxon>
        <taxon>Actinomycetes</taxon>
        <taxon>Kitasatosporales</taxon>
        <taxon>Streptomycetaceae</taxon>
        <taxon>Streptomyces</taxon>
    </lineage>
</organism>
<protein>
    <submittedName>
        <fullName evidence="1">DUF6093 family protein</fullName>
    </submittedName>
</protein>
<dbReference type="RefSeq" id="WP_311637604.1">
    <property type="nucleotide sequence ID" value="NZ_JAVRFF010000061.1"/>
</dbReference>